<feature type="transmembrane region" description="Helical" evidence="2">
    <location>
        <begin position="382"/>
        <end position="398"/>
    </location>
</feature>
<keyword evidence="2" id="KW-1133">Transmembrane helix</keyword>
<feature type="transmembrane region" description="Helical" evidence="2">
    <location>
        <begin position="634"/>
        <end position="658"/>
    </location>
</feature>
<feature type="transmembrane region" description="Helical" evidence="2">
    <location>
        <begin position="521"/>
        <end position="542"/>
    </location>
</feature>
<dbReference type="Gene3D" id="3.30.70.1440">
    <property type="entry name" value="Multidrug efflux transporter AcrB pore domain"/>
    <property type="match status" value="1"/>
</dbReference>
<protein>
    <submittedName>
        <fullName evidence="3">Putative cation efflux system transmembrane protein</fullName>
    </submittedName>
</protein>
<feature type="transmembrane region" description="Helical" evidence="2">
    <location>
        <begin position="1181"/>
        <end position="1200"/>
    </location>
</feature>
<dbReference type="SUPFAM" id="SSF82714">
    <property type="entry name" value="Multidrug efflux transporter AcrB TolC docking domain, DN and DC subdomains"/>
    <property type="match status" value="2"/>
</dbReference>
<proteinExistence type="predicted"/>
<feature type="transmembrane region" description="Helical" evidence="2">
    <location>
        <begin position="600"/>
        <end position="622"/>
    </location>
</feature>
<dbReference type="AlphaFoldDB" id="A6FZD0"/>
<name>A6FZD0_9BACT</name>
<dbReference type="SUPFAM" id="SSF82866">
    <property type="entry name" value="Multidrug efflux transporter AcrB transmembrane domain"/>
    <property type="match status" value="2"/>
</dbReference>
<comment type="caution">
    <text evidence="3">The sequence shown here is derived from an EMBL/GenBank/DDBJ whole genome shotgun (WGS) entry which is preliminary data.</text>
</comment>
<dbReference type="GO" id="GO:0042910">
    <property type="term" value="F:xenobiotic transmembrane transporter activity"/>
    <property type="evidence" value="ECO:0007669"/>
    <property type="project" value="TreeGrafter"/>
</dbReference>
<keyword evidence="2 3" id="KW-0812">Transmembrane</keyword>
<dbReference type="RefSeq" id="WP_006969829.1">
    <property type="nucleotide sequence ID" value="NZ_ABCS01000006.1"/>
</dbReference>
<dbReference type="InterPro" id="IPR027463">
    <property type="entry name" value="AcrB_DN_DC_subdom"/>
</dbReference>
<evidence type="ECO:0000313" key="4">
    <source>
        <dbReference type="Proteomes" id="UP000005801"/>
    </source>
</evidence>
<feature type="transmembrane region" description="Helical" evidence="2">
    <location>
        <begin position="1212"/>
        <end position="1237"/>
    </location>
</feature>
<evidence type="ECO:0000313" key="3">
    <source>
        <dbReference type="EMBL" id="EDM81014.1"/>
    </source>
</evidence>
<evidence type="ECO:0000256" key="1">
    <source>
        <dbReference type="SAM" id="MobiDB-lite"/>
    </source>
</evidence>
<feature type="transmembrane region" description="Helical" evidence="2">
    <location>
        <begin position="1054"/>
        <end position="1071"/>
    </location>
</feature>
<sequence>MLGACLGNRPVVFVLTLLVVLAGLWASPFDWGSREGEGEPAEARGRLVERVAQWIPRDPIPVDAIPDVGENQQIVFSEWPGRSPRDIEDQITYPLTTALLGIPGVETVRSSSAFGFSTIYVIFEDDVDFYWSRSRVLEKLASLPPETVPEGVSPTLGPDATGLGQVFWYTLEGRDPETGELVGGWDLHELRSAQDWSIRYALQSVPGVSEVAAVGGYVQEIQVDVDPEALRAQGVTLDQVARAVGGSNLDVGARTLEINRVEYLIRSVGFIDDMRDVEEAVVTARNHVPIRVRDVARVGLGPAQRRGALDDAGAQVVGGVVVARFGANPLETIEAVKARIDEIQPGLPRKQLDDGRTSQVTIVPFYDRTQLIHETLDTLSTALWQEILVTLIVVLVLLRDLRSSMLIAGLLPLGVLATFVIMKAAGVDANVMALGGIAIAIGTMVDIGIVFTENISERLRELGPNPDPDPGAREAAVRKAAAEVAPAVVTSVLTTVVSFLPVFALQAGEARLFTPLALTKTFAMLGALGLAVFVLPSVAFVVLRRQPEPGLRPLHVQHLRDWLLVALGLVLAWQLSPLAGLLVVAMGVYRLVRPALSSALVTALDALELAIAALAVGLALTLDWLPLGPEGGTLGNALFVGVVLGLVLGSLRLFAWLYPALLRVFLAHKGLFLIAPTLVVGAGLTVWLGVGRIAEEVAEVDVDTLEADATLAKLDALAPGLGREYMPPFDEGAFLYMPTTMPHASMGQALEMLQVMDAAIAEVPEVDRVVGKLGRVDSALDPAPVSMIETVVTYVPEYGVDAEGRRVRQWREHIHSPRDIWDEIVAAAELPGVTSAPVLMPIQARMVMLQSGMRAPMGVKIAGPDLESIERFGLAVEQLLREVPEVRAETVFAERMIGKPYLEIELDRREIAHQGLTIAEVQHQLQVALGGMALTRTVEGRERYAVRVRYMREERDSLPAIERLPIAVGGREPVLLAQLADIRYVRGPQVIKSEDTFTTGYVLFDRAPEVAEVEAVEAAAARLEQALASGELLLPEGVSYRFAGSYESQLRSEARLAVLIPVALALVFVLLQLRFRRVVVSAMIYSGVLVAVAGGFLLLWAWGQPGFLNGELFGADLRALFSVHSVNLSVAVWVGVIALIGVATDDGVVMATYLEQRFAAAPPTTVAQVRERTFEAGVRRVRPCLMTTATTLLALLPVLSSTGKGSDVMAPMALPIVGGMTIELLTLFVVPVLWCLVEEGRLRRAQAPASEPSEADPDAQVETTGAGEGADDETTGG</sequence>
<dbReference type="GO" id="GO:0005886">
    <property type="term" value="C:plasma membrane"/>
    <property type="evidence" value="ECO:0007669"/>
    <property type="project" value="TreeGrafter"/>
</dbReference>
<dbReference type="eggNOG" id="COG0841">
    <property type="taxonomic scope" value="Bacteria"/>
</dbReference>
<evidence type="ECO:0000256" key="2">
    <source>
        <dbReference type="SAM" id="Phobius"/>
    </source>
</evidence>
<accession>A6FZD0</accession>
<gene>
    <name evidence="3" type="ORF">PPSIR1_25581</name>
</gene>
<dbReference type="Gene3D" id="3.30.2090.10">
    <property type="entry name" value="Multidrug efflux transporter AcrB TolC docking domain, DN and DC subdomains"/>
    <property type="match status" value="2"/>
</dbReference>
<feature type="transmembrane region" description="Helical" evidence="2">
    <location>
        <begin position="562"/>
        <end position="588"/>
    </location>
</feature>
<feature type="region of interest" description="Disordered" evidence="1">
    <location>
        <begin position="1245"/>
        <end position="1277"/>
    </location>
</feature>
<keyword evidence="2" id="KW-0472">Membrane</keyword>
<dbReference type="EMBL" id="ABCS01000006">
    <property type="protein sequence ID" value="EDM81014.1"/>
    <property type="molecule type" value="Genomic_DNA"/>
</dbReference>
<dbReference type="PRINTS" id="PR00702">
    <property type="entry name" value="ACRIFLAVINRP"/>
</dbReference>
<keyword evidence="4" id="KW-1185">Reference proteome</keyword>
<dbReference type="STRING" id="391625.PPSIR1_25581"/>
<feature type="transmembrane region" description="Helical" evidence="2">
    <location>
        <begin position="1078"/>
        <end position="1102"/>
    </location>
</feature>
<feature type="transmembrane region" description="Helical" evidence="2">
    <location>
        <begin position="1122"/>
        <end position="1143"/>
    </location>
</feature>
<dbReference type="Pfam" id="PF00873">
    <property type="entry name" value="ACR_tran"/>
    <property type="match status" value="3"/>
</dbReference>
<dbReference type="Gene3D" id="3.30.70.1320">
    <property type="entry name" value="Multidrug efflux transporter AcrB pore domain like"/>
    <property type="match status" value="1"/>
</dbReference>
<dbReference type="Gene3D" id="3.30.70.1430">
    <property type="entry name" value="Multidrug efflux transporter AcrB pore domain"/>
    <property type="match status" value="2"/>
</dbReference>
<reference evidence="3 4" key="1">
    <citation type="submission" date="2007-06" db="EMBL/GenBank/DDBJ databases">
        <authorList>
            <person name="Shimkets L."/>
            <person name="Ferriera S."/>
            <person name="Johnson J."/>
            <person name="Kravitz S."/>
            <person name="Beeson K."/>
            <person name="Sutton G."/>
            <person name="Rogers Y.-H."/>
            <person name="Friedman R."/>
            <person name="Frazier M."/>
            <person name="Venter J.C."/>
        </authorList>
    </citation>
    <scope>NUCLEOTIDE SEQUENCE [LARGE SCALE GENOMIC DNA]</scope>
    <source>
        <strain evidence="3 4">SIR-1</strain>
    </source>
</reference>
<dbReference type="Proteomes" id="UP000005801">
    <property type="component" value="Unassembled WGS sequence"/>
</dbReference>
<dbReference type="PANTHER" id="PTHR32063:SF19">
    <property type="entry name" value="CATION EFFLUX SYSTEM PROTEIN CUSA"/>
    <property type="match status" value="1"/>
</dbReference>
<dbReference type="Gene3D" id="1.20.1640.10">
    <property type="entry name" value="Multidrug efflux transporter AcrB transmembrane domain"/>
    <property type="match status" value="3"/>
</dbReference>
<feature type="transmembrane region" description="Helical" evidence="2">
    <location>
        <begin position="431"/>
        <end position="451"/>
    </location>
</feature>
<organism evidence="3 4">
    <name type="scientific">Plesiocystis pacifica SIR-1</name>
    <dbReference type="NCBI Taxonomy" id="391625"/>
    <lineage>
        <taxon>Bacteria</taxon>
        <taxon>Pseudomonadati</taxon>
        <taxon>Myxococcota</taxon>
        <taxon>Polyangia</taxon>
        <taxon>Nannocystales</taxon>
        <taxon>Nannocystaceae</taxon>
        <taxon>Plesiocystis</taxon>
    </lineage>
</organism>
<dbReference type="SUPFAM" id="SSF82693">
    <property type="entry name" value="Multidrug efflux transporter AcrB pore domain, PN1, PN2, PC1 and PC2 subdomains"/>
    <property type="match status" value="2"/>
</dbReference>
<feature type="transmembrane region" description="Helical" evidence="2">
    <location>
        <begin position="405"/>
        <end position="425"/>
    </location>
</feature>
<dbReference type="InterPro" id="IPR001036">
    <property type="entry name" value="Acrflvin-R"/>
</dbReference>
<dbReference type="PANTHER" id="PTHR32063">
    <property type="match status" value="1"/>
</dbReference>